<comment type="caution">
    <text evidence="2">The sequence shown here is derived from an EMBL/GenBank/DDBJ whole genome shotgun (WGS) entry which is preliminary data.</text>
</comment>
<accession>A0AAE3N9F8</accession>
<dbReference type="EMBL" id="JAQIPB010000004">
    <property type="protein sequence ID" value="MDA7417058.1"/>
    <property type="molecule type" value="Genomic_DNA"/>
</dbReference>
<keyword evidence="3" id="KW-1185">Reference proteome</keyword>
<dbReference type="Proteomes" id="UP001212602">
    <property type="component" value="Unassembled WGS sequence"/>
</dbReference>
<dbReference type="AlphaFoldDB" id="A0AAE3N9F8"/>
<reference evidence="2" key="1">
    <citation type="submission" date="2023-01" db="EMBL/GenBank/DDBJ databases">
        <title>Xenophilus mangrovi sp. nov., isolated from soil of Mangrove nature reserve.</title>
        <authorList>
            <person name="Xu S."/>
            <person name="Liu Z."/>
            <person name="Xu Y."/>
        </authorList>
    </citation>
    <scope>NUCLEOTIDE SEQUENCE</scope>
    <source>
        <strain evidence="2">YW8</strain>
    </source>
</reference>
<keyword evidence="1" id="KW-0732">Signal</keyword>
<sequence length="145" mass="15100">MKTVAARSGLLAAALVLAGCAAPTDPNCPPAGARLPPGALFGAWEARIGEGNAPRLRVDLQPHPDYAGVRGQVLRGAAAPAQLAGDINDEGVLLLDESADGRSISAVWEGELLARSCGRVFRGHWRRAGEDQGQPFELTRIGTTP</sequence>
<dbReference type="RefSeq" id="WP_271428304.1">
    <property type="nucleotide sequence ID" value="NZ_JAQIPB010000004.1"/>
</dbReference>
<evidence type="ECO:0000313" key="2">
    <source>
        <dbReference type="EMBL" id="MDA7417058.1"/>
    </source>
</evidence>
<evidence type="ECO:0008006" key="4">
    <source>
        <dbReference type="Google" id="ProtNLM"/>
    </source>
</evidence>
<dbReference type="PROSITE" id="PS51257">
    <property type="entry name" value="PROKAR_LIPOPROTEIN"/>
    <property type="match status" value="1"/>
</dbReference>
<gene>
    <name evidence="2" type="ORF">PGB34_11860</name>
</gene>
<proteinExistence type="predicted"/>
<evidence type="ECO:0000313" key="3">
    <source>
        <dbReference type="Proteomes" id="UP001212602"/>
    </source>
</evidence>
<name>A0AAE3N9F8_9BURK</name>
<organism evidence="2 3">
    <name type="scientific">Xenophilus arseniciresistens</name>
    <dbReference type="NCBI Taxonomy" id="1283306"/>
    <lineage>
        <taxon>Bacteria</taxon>
        <taxon>Pseudomonadati</taxon>
        <taxon>Pseudomonadota</taxon>
        <taxon>Betaproteobacteria</taxon>
        <taxon>Burkholderiales</taxon>
        <taxon>Comamonadaceae</taxon>
        <taxon>Xenophilus</taxon>
    </lineage>
</organism>
<feature type="signal peptide" evidence="1">
    <location>
        <begin position="1"/>
        <end position="21"/>
    </location>
</feature>
<feature type="chain" id="PRO_5042177302" description="Lipoprotein" evidence="1">
    <location>
        <begin position="22"/>
        <end position="145"/>
    </location>
</feature>
<protein>
    <recommendedName>
        <fullName evidence="4">Lipoprotein</fullName>
    </recommendedName>
</protein>
<evidence type="ECO:0000256" key="1">
    <source>
        <dbReference type="SAM" id="SignalP"/>
    </source>
</evidence>